<evidence type="ECO:0008006" key="3">
    <source>
        <dbReference type="Google" id="ProtNLM"/>
    </source>
</evidence>
<accession>A0ABQ8U028</accession>
<dbReference type="Gene3D" id="3.30.420.10">
    <property type="entry name" value="Ribonuclease H-like superfamily/Ribonuclease H"/>
    <property type="match status" value="1"/>
</dbReference>
<sequence>MHARRPGRIPPLNCHRRAARFRWAIEHQRWQQERWSFVLFTDETRICLRVRIWRVSGYAARARHPVEYYRQGGGSVFWADIMHGLQTPLVRLIGNVIAMKCCREIVQSLVILYLVEILSFKMTMPSYEEDT</sequence>
<dbReference type="Proteomes" id="UP001148838">
    <property type="component" value="Unassembled WGS sequence"/>
</dbReference>
<name>A0ABQ8U028_PERAM</name>
<reference evidence="1 2" key="1">
    <citation type="journal article" date="2022" name="Allergy">
        <title>Genome assembly and annotation of Periplaneta americana reveal a comprehensive cockroach allergen profile.</title>
        <authorList>
            <person name="Wang L."/>
            <person name="Xiong Q."/>
            <person name="Saelim N."/>
            <person name="Wang L."/>
            <person name="Nong W."/>
            <person name="Wan A.T."/>
            <person name="Shi M."/>
            <person name="Liu X."/>
            <person name="Cao Q."/>
            <person name="Hui J.H.L."/>
            <person name="Sookrung N."/>
            <person name="Leung T.F."/>
            <person name="Tungtrongchitr A."/>
            <person name="Tsui S.K.W."/>
        </authorList>
    </citation>
    <scope>NUCLEOTIDE SEQUENCE [LARGE SCALE GENOMIC DNA]</scope>
    <source>
        <strain evidence="1">PWHHKU_190912</strain>
    </source>
</reference>
<evidence type="ECO:0000313" key="2">
    <source>
        <dbReference type="Proteomes" id="UP001148838"/>
    </source>
</evidence>
<evidence type="ECO:0000313" key="1">
    <source>
        <dbReference type="EMBL" id="KAJ4452322.1"/>
    </source>
</evidence>
<proteinExistence type="predicted"/>
<keyword evidence="2" id="KW-1185">Reference proteome</keyword>
<comment type="caution">
    <text evidence="1">The sequence shown here is derived from an EMBL/GenBank/DDBJ whole genome shotgun (WGS) entry which is preliminary data.</text>
</comment>
<protein>
    <recommendedName>
        <fullName evidence="3">Transposase Tc1-like domain-containing protein</fullName>
    </recommendedName>
</protein>
<dbReference type="InterPro" id="IPR036397">
    <property type="entry name" value="RNaseH_sf"/>
</dbReference>
<gene>
    <name evidence="1" type="ORF">ANN_03847</name>
</gene>
<organism evidence="1 2">
    <name type="scientific">Periplaneta americana</name>
    <name type="common">American cockroach</name>
    <name type="synonym">Blatta americana</name>
    <dbReference type="NCBI Taxonomy" id="6978"/>
    <lineage>
        <taxon>Eukaryota</taxon>
        <taxon>Metazoa</taxon>
        <taxon>Ecdysozoa</taxon>
        <taxon>Arthropoda</taxon>
        <taxon>Hexapoda</taxon>
        <taxon>Insecta</taxon>
        <taxon>Pterygota</taxon>
        <taxon>Neoptera</taxon>
        <taxon>Polyneoptera</taxon>
        <taxon>Dictyoptera</taxon>
        <taxon>Blattodea</taxon>
        <taxon>Blattoidea</taxon>
        <taxon>Blattidae</taxon>
        <taxon>Blattinae</taxon>
        <taxon>Periplaneta</taxon>
    </lineage>
</organism>
<dbReference type="EMBL" id="JAJSOF020000001">
    <property type="protein sequence ID" value="KAJ4452322.1"/>
    <property type="molecule type" value="Genomic_DNA"/>
</dbReference>